<keyword evidence="1" id="KW-1133">Transmembrane helix</keyword>
<proteinExistence type="predicted"/>
<name>A0A329MTN9_9BACL</name>
<reference evidence="2 3" key="1">
    <citation type="journal article" date="2009" name="Int. J. Syst. Evol. Microbiol.">
        <title>Paenibacillus contaminans sp. nov., isolated from a contaminated laboratory plate.</title>
        <authorList>
            <person name="Chou J.H."/>
            <person name="Lee J.H."/>
            <person name="Lin M.C."/>
            <person name="Chang P.S."/>
            <person name="Arun A.B."/>
            <person name="Young C.C."/>
            <person name="Chen W.M."/>
        </authorList>
    </citation>
    <scope>NUCLEOTIDE SEQUENCE [LARGE SCALE GENOMIC DNA]</scope>
    <source>
        <strain evidence="2 3">CKOBP-6</strain>
    </source>
</reference>
<accession>A0A329MTN9</accession>
<organism evidence="2 3">
    <name type="scientific">Paenibacillus contaminans</name>
    <dbReference type="NCBI Taxonomy" id="450362"/>
    <lineage>
        <taxon>Bacteria</taxon>
        <taxon>Bacillati</taxon>
        <taxon>Bacillota</taxon>
        <taxon>Bacilli</taxon>
        <taxon>Bacillales</taxon>
        <taxon>Paenibacillaceae</taxon>
        <taxon>Paenibacillus</taxon>
    </lineage>
</organism>
<dbReference type="AlphaFoldDB" id="A0A329MTN9"/>
<keyword evidence="1" id="KW-0472">Membrane</keyword>
<dbReference type="Proteomes" id="UP000250369">
    <property type="component" value="Unassembled WGS sequence"/>
</dbReference>
<dbReference type="EMBL" id="QMFB01000001">
    <property type="protein sequence ID" value="RAV22688.1"/>
    <property type="molecule type" value="Genomic_DNA"/>
</dbReference>
<gene>
    <name evidence="2" type="ORF">DQG23_00255</name>
</gene>
<keyword evidence="3" id="KW-1185">Reference proteome</keyword>
<protein>
    <submittedName>
        <fullName evidence="2">Uncharacterized protein</fullName>
    </submittedName>
</protein>
<feature type="transmembrane region" description="Helical" evidence="1">
    <location>
        <begin position="48"/>
        <end position="72"/>
    </location>
</feature>
<comment type="caution">
    <text evidence="2">The sequence shown here is derived from an EMBL/GenBank/DDBJ whole genome shotgun (WGS) entry which is preliminary data.</text>
</comment>
<evidence type="ECO:0000256" key="1">
    <source>
        <dbReference type="SAM" id="Phobius"/>
    </source>
</evidence>
<evidence type="ECO:0000313" key="3">
    <source>
        <dbReference type="Proteomes" id="UP000250369"/>
    </source>
</evidence>
<sequence length="80" mass="9396">MGYIAVVLLVVLIVSATLPSYVKHEQRHIAKWDKIKTNWKHEPLESKLWLVGQYIITILFMCGVLLIIGMLIKELFVRWF</sequence>
<evidence type="ECO:0000313" key="2">
    <source>
        <dbReference type="EMBL" id="RAV22688.1"/>
    </source>
</evidence>
<keyword evidence="1" id="KW-0812">Transmembrane</keyword>